<comment type="pathway">
    <text evidence="3">Cofactor metabolism; pyridoxal 5'-phosphate salvage; pyridoxal 5'-phosphate from pyridoxamine 5'-phosphate: step 1/1.</text>
</comment>
<dbReference type="GO" id="GO:0004733">
    <property type="term" value="F:pyridoxamine phosphate oxidase activity"/>
    <property type="evidence" value="ECO:0007669"/>
    <property type="project" value="UniProtKB-EC"/>
</dbReference>
<feature type="domain" description="Pyridoxine 5'-phosphate oxidase dimerisation C-terminal" evidence="13">
    <location>
        <begin position="243"/>
        <end position="297"/>
    </location>
</feature>
<evidence type="ECO:0000256" key="11">
    <source>
        <dbReference type="ARBA" id="ARBA00023096"/>
    </source>
</evidence>
<dbReference type="NCBIfam" id="TIGR00558">
    <property type="entry name" value="pdxH"/>
    <property type="match status" value="1"/>
</dbReference>
<dbReference type="Pfam" id="PF10590">
    <property type="entry name" value="PNP_phzG_C"/>
    <property type="match status" value="1"/>
</dbReference>
<comment type="pathway">
    <text evidence="4">Cofactor metabolism; pyridoxal 5'-phosphate salvage; pyridoxal 5'-phosphate from pyridoxine 5'-phosphate: step 1/1.</text>
</comment>
<dbReference type="InterPro" id="IPR012349">
    <property type="entry name" value="Split_barrel_FMN-bd"/>
</dbReference>
<dbReference type="FunFam" id="2.30.110.10:FF:000005">
    <property type="entry name" value="NAD(P)H-hydrate epimerase"/>
    <property type="match status" value="1"/>
</dbReference>
<dbReference type="PANTHER" id="PTHR10851:SF0">
    <property type="entry name" value="PYRIDOXINE-5'-PHOSPHATE OXIDASE"/>
    <property type="match status" value="1"/>
</dbReference>
<dbReference type="Pfam" id="PF01243">
    <property type="entry name" value="PNPOx_N"/>
    <property type="match status" value="1"/>
</dbReference>
<comment type="subunit">
    <text evidence="6">Homodimer.</text>
</comment>
<evidence type="ECO:0000256" key="5">
    <source>
        <dbReference type="ARBA" id="ARBA00007301"/>
    </source>
</evidence>
<evidence type="ECO:0000256" key="10">
    <source>
        <dbReference type="ARBA" id="ARBA00023002"/>
    </source>
</evidence>
<dbReference type="AlphaFoldDB" id="A0A8B7Z020"/>
<dbReference type="SUPFAM" id="SSF50475">
    <property type="entry name" value="FMN-binding split barrel"/>
    <property type="match status" value="1"/>
</dbReference>
<evidence type="ECO:0000256" key="6">
    <source>
        <dbReference type="ARBA" id="ARBA00011738"/>
    </source>
</evidence>
<dbReference type="GeneID" id="110982581"/>
<organism evidence="14 15">
    <name type="scientific">Acanthaster planci</name>
    <name type="common">Crown-of-thorns starfish</name>
    <dbReference type="NCBI Taxonomy" id="133434"/>
    <lineage>
        <taxon>Eukaryota</taxon>
        <taxon>Metazoa</taxon>
        <taxon>Echinodermata</taxon>
        <taxon>Eleutherozoa</taxon>
        <taxon>Asterozoa</taxon>
        <taxon>Asteroidea</taxon>
        <taxon>Valvatacea</taxon>
        <taxon>Valvatida</taxon>
        <taxon>Acanthasteridae</taxon>
        <taxon>Acanthaster</taxon>
    </lineage>
</organism>
<evidence type="ECO:0000256" key="4">
    <source>
        <dbReference type="ARBA" id="ARBA00005037"/>
    </source>
</evidence>
<evidence type="ECO:0000256" key="1">
    <source>
        <dbReference type="ARBA" id="ARBA00001917"/>
    </source>
</evidence>
<evidence type="ECO:0000256" key="9">
    <source>
        <dbReference type="ARBA" id="ARBA00022643"/>
    </source>
</evidence>
<dbReference type="InterPro" id="IPR011576">
    <property type="entry name" value="Pyridox_Oxase_N"/>
</dbReference>
<evidence type="ECO:0000259" key="13">
    <source>
        <dbReference type="Pfam" id="PF10590"/>
    </source>
</evidence>
<protein>
    <recommendedName>
        <fullName evidence="7">pyridoxal 5'-phosphate synthase</fullName>
        <ecNumber evidence="7">1.4.3.5</ecNumber>
    </recommendedName>
</protein>
<dbReference type="GO" id="GO:0010181">
    <property type="term" value="F:FMN binding"/>
    <property type="evidence" value="ECO:0007669"/>
    <property type="project" value="InterPro"/>
</dbReference>
<evidence type="ECO:0000259" key="12">
    <source>
        <dbReference type="Pfam" id="PF01243"/>
    </source>
</evidence>
<dbReference type="OrthoDB" id="303614at2759"/>
<dbReference type="Proteomes" id="UP000694845">
    <property type="component" value="Unplaced"/>
</dbReference>
<dbReference type="EC" id="1.4.3.5" evidence="7"/>
<name>A0A8B7Z020_ACAPL</name>
<evidence type="ECO:0000256" key="8">
    <source>
        <dbReference type="ARBA" id="ARBA00022630"/>
    </source>
</evidence>
<accession>A0A8B7Z020</accession>
<dbReference type="Gene3D" id="2.30.110.10">
    <property type="entry name" value="Electron Transport, Fmn-binding Protein, Chain A"/>
    <property type="match status" value="1"/>
</dbReference>
<keyword evidence="11" id="KW-0664">Pyridoxine biosynthesis</keyword>
<dbReference type="InterPro" id="IPR000659">
    <property type="entry name" value="Pyridox_Oxase"/>
</dbReference>
<sequence length="297" mass="33284">MSCVVCRCSVVSIRAAHVSGRVGSLHRTCTAVPLGDIPVRSRLYSSRDETWDGDSVMSGIISSPNGIDVAGMRKAYKAGHEAFTEDELVSKEPIGQFAAWFKVASEQDSIGEANAMTLATASKEGRPSARMVLLKGYDKEGFKFYTNYESRKGKELIDNPHAALCFYWEILSRSVRIEGPVERLTEEESTKYFHSRPPTSQIGAVVSHQSTVIESRDVLTSKDNELKEKYLSTGLAIPKPNYWWGFRVIPEVVEFWQGQSNRLHDRVVFRRLKPGETADGTFVHEGENGWVYERLSP</sequence>
<dbReference type="UniPathway" id="UPA01068">
    <property type="reaction ID" value="UER00304"/>
</dbReference>
<evidence type="ECO:0000256" key="2">
    <source>
        <dbReference type="ARBA" id="ARBA00003691"/>
    </source>
</evidence>
<comment type="similarity">
    <text evidence="5">Belongs to the pyridoxamine 5'-phosphate oxidase family.</text>
</comment>
<keyword evidence="8" id="KW-0285">Flavoprotein</keyword>
<feature type="domain" description="Pyridoxamine 5'-phosphate oxidase N-terminal" evidence="12">
    <location>
        <begin position="109"/>
        <end position="220"/>
    </location>
</feature>
<evidence type="ECO:0000313" key="14">
    <source>
        <dbReference type="Proteomes" id="UP000694845"/>
    </source>
</evidence>
<dbReference type="PANTHER" id="PTHR10851">
    <property type="entry name" value="PYRIDOXINE-5-PHOSPHATE OXIDASE"/>
    <property type="match status" value="1"/>
</dbReference>
<keyword evidence="10" id="KW-0560">Oxidoreductase</keyword>
<dbReference type="PROSITE" id="PS01064">
    <property type="entry name" value="PYRIDOX_OXIDASE"/>
    <property type="match status" value="1"/>
</dbReference>
<evidence type="ECO:0000313" key="15">
    <source>
        <dbReference type="RefSeq" id="XP_022096786.1"/>
    </source>
</evidence>
<dbReference type="GO" id="GO:0008615">
    <property type="term" value="P:pyridoxine biosynthetic process"/>
    <property type="evidence" value="ECO:0007669"/>
    <property type="project" value="UniProtKB-KW"/>
</dbReference>
<reference evidence="15" key="1">
    <citation type="submission" date="2025-08" db="UniProtKB">
        <authorList>
            <consortium name="RefSeq"/>
        </authorList>
    </citation>
    <scope>IDENTIFICATION</scope>
</reference>
<keyword evidence="14" id="KW-1185">Reference proteome</keyword>
<comment type="function">
    <text evidence="2">Catalyzes the oxidation of either pyridoxine 5'-phosphate (PNP) or pyridoxamine 5'-phosphate (PMP) into pyridoxal 5'-phosphate (PLP).</text>
</comment>
<dbReference type="HAMAP" id="MF_01629">
    <property type="entry name" value="PdxH"/>
    <property type="match status" value="1"/>
</dbReference>
<comment type="cofactor">
    <cofactor evidence="1">
        <name>FMN</name>
        <dbReference type="ChEBI" id="CHEBI:58210"/>
    </cofactor>
</comment>
<dbReference type="InterPro" id="IPR019740">
    <property type="entry name" value="Pyridox_Oxase_CS"/>
</dbReference>
<evidence type="ECO:0000256" key="7">
    <source>
        <dbReference type="ARBA" id="ARBA00012801"/>
    </source>
</evidence>
<gene>
    <name evidence="15" type="primary">LOC110982581</name>
</gene>
<dbReference type="RefSeq" id="XP_022096786.1">
    <property type="nucleotide sequence ID" value="XM_022241094.1"/>
</dbReference>
<keyword evidence="9" id="KW-0288">FMN</keyword>
<dbReference type="NCBIfam" id="NF004231">
    <property type="entry name" value="PRK05679.1"/>
    <property type="match status" value="1"/>
</dbReference>
<evidence type="ECO:0000256" key="3">
    <source>
        <dbReference type="ARBA" id="ARBA00004738"/>
    </source>
</evidence>
<dbReference type="InterPro" id="IPR019576">
    <property type="entry name" value="Pyridoxamine_oxidase_dimer_C"/>
</dbReference>
<proteinExistence type="inferred from homology"/>